<keyword evidence="1" id="KW-0378">Hydrolase</keyword>
<dbReference type="AlphaFoldDB" id="A0A226QLY0"/>
<dbReference type="EMBL" id="NDYL01000002">
    <property type="protein sequence ID" value="OXB92590.1"/>
    <property type="molecule type" value="Genomic_DNA"/>
</dbReference>
<gene>
    <name evidence="1" type="ORF">B9L23_15545</name>
</gene>
<keyword evidence="2" id="KW-1185">Reference proteome</keyword>
<dbReference type="SUPFAM" id="SSF116965">
    <property type="entry name" value="Hypothetical protein MPN330"/>
    <property type="match status" value="1"/>
</dbReference>
<evidence type="ECO:0000313" key="1">
    <source>
        <dbReference type="EMBL" id="OXB92590.1"/>
    </source>
</evidence>
<organism evidence="1 2">
    <name type="scientific">Parageobacillus galactosidasius</name>
    <dbReference type="NCBI Taxonomy" id="883812"/>
    <lineage>
        <taxon>Bacteria</taxon>
        <taxon>Bacillati</taxon>
        <taxon>Bacillota</taxon>
        <taxon>Bacilli</taxon>
        <taxon>Bacillales</taxon>
        <taxon>Anoxybacillaceae</taxon>
        <taxon>Parageobacillus</taxon>
    </lineage>
</organism>
<reference evidence="1 2" key="1">
    <citation type="submission" date="2017-04" db="EMBL/GenBank/DDBJ databases">
        <title>The genome sequence of Parageobacillus galactosidasius DSM 18751.</title>
        <authorList>
            <person name="Ramaloko W.T."/>
            <person name="Koen N."/>
            <person name="Polliack S."/>
            <person name="Aliyu H."/>
            <person name="Lebre P."/>
            <person name="Mohr T."/>
            <person name="Oswald F."/>
            <person name="Zwick M."/>
            <person name="Neumann A."/>
            <person name="Syldatk C."/>
            <person name="Cowan D."/>
            <person name="De Maayer P."/>
        </authorList>
    </citation>
    <scope>NUCLEOTIDE SEQUENCE [LARGE SCALE GENOMIC DNA]</scope>
    <source>
        <strain evidence="1 2">DSM 18751</strain>
    </source>
</reference>
<dbReference type="GO" id="GO:0016787">
    <property type="term" value="F:hydrolase activity"/>
    <property type="evidence" value="ECO:0007669"/>
    <property type="project" value="UniProtKB-KW"/>
</dbReference>
<name>A0A226QLY0_9BACL</name>
<evidence type="ECO:0000313" key="2">
    <source>
        <dbReference type="Proteomes" id="UP000198394"/>
    </source>
</evidence>
<dbReference type="InterPro" id="IPR011990">
    <property type="entry name" value="TPR-like_helical_dom_sf"/>
</dbReference>
<dbReference type="Proteomes" id="UP000198394">
    <property type="component" value="Unassembled WGS sequence"/>
</dbReference>
<comment type="caution">
    <text evidence="1">The sequence shown here is derived from an EMBL/GenBank/DDBJ whole genome shotgun (WGS) entry which is preliminary data.</text>
</comment>
<dbReference type="SUPFAM" id="SSF48452">
    <property type="entry name" value="TPR-like"/>
    <property type="match status" value="1"/>
</dbReference>
<protein>
    <submittedName>
        <fullName evidence="1">Hydrolase</fullName>
    </submittedName>
</protein>
<dbReference type="Gene3D" id="1.25.40.10">
    <property type="entry name" value="Tetratricopeptide repeat domain"/>
    <property type="match status" value="1"/>
</dbReference>
<sequence length="331" mass="38840">MGRANMERKNKNIILFPRVKERLVEEGMEALQAKRYDEALHFFHEAEQLGENSFHVALSIAVCHCELGDFLEAERRLRMLLQEHRDDIELLQMYVSILMQMQRYEQAEMVIRDALHRRHLSPSMREHLLRLLHFNQKMSKTALPLAEQDSIQQLFESDDITEHMKVIKQLENEDIAPVLSILKQYLMNESKNPITKTMILRLLTLKNVTDVVTIEKFGERMEVIPANLNEQAQTAFASHVLRQLENTLASENPSLYEVAVDIWLRYTYILYPFSPKPATCEDWIAALHFIACQFQGIPAALEKIARMYHVHAENMDFLCKKLYEVEKFSYF</sequence>
<proteinExistence type="predicted"/>
<accession>A0A226QLY0</accession>
<dbReference type="Pfam" id="PF14559">
    <property type="entry name" value="TPR_19"/>
    <property type="match status" value="1"/>
</dbReference>